<dbReference type="PANTHER" id="PTHR48267:SF1">
    <property type="entry name" value="BILIRUBIN OXIDASE"/>
    <property type="match status" value="1"/>
</dbReference>
<evidence type="ECO:0000313" key="5">
    <source>
        <dbReference type="Proteomes" id="UP001057702"/>
    </source>
</evidence>
<dbReference type="InterPro" id="IPR008972">
    <property type="entry name" value="Cupredoxin"/>
</dbReference>
<proteinExistence type="inferred from homology"/>
<dbReference type="PANTHER" id="PTHR48267">
    <property type="entry name" value="CUPREDOXIN SUPERFAMILY PROTEIN"/>
    <property type="match status" value="1"/>
</dbReference>
<comment type="caution">
    <text evidence="4">The sequence shown here is derived from an EMBL/GenBank/DDBJ whole genome shotgun (WGS) entry which is preliminary data.</text>
</comment>
<feature type="domain" description="Plastocyanin-like" evidence="3">
    <location>
        <begin position="93"/>
        <end position="159"/>
    </location>
</feature>
<dbReference type="SUPFAM" id="SSF49503">
    <property type="entry name" value="Cupredoxins"/>
    <property type="match status" value="3"/>
</dbReference>
<comment type="similarity">
    <text evidence="1">Belongs to the multicopper oxidase family.</text>
</comment>
<sequence length="523" mass="58602">MPFFVDDAHQLPVAKPDGPHHYTFTAAVHYTHHFASSWPATKTLAYSTTNAHMDYLGPTIISREGRPVDLKLVNHLPPPGTPIFPTFPTTNNNNTLTLHHHGGLQDAESDGVPAPLALEIWPGHSYTYHFPNRQAAAPLFYHDHDDGNTGPHIFAGLLGYSPETDRKERSFGLPRGRFSKTYAFLDGAFDGNYQLCYGAFGDLPVVNGTIAPKQRVEPRRYLFTLLNESPARFYRLSLRQVSGAPSSPPRMTVVASDQGYLRHPVRLSHLLLAPGERYRIVVDFHHHGNQRWVLANDAPAPYPGPNNAPYIPQLMRFDVGPRSSSPDHSRIPETIKETNNGLPLHVKLRYARLRIVQAAEFALFNPMLGDKNQPLKYTEPATETPQQGSWEVWAIRNHSPDAHPIHLHLIDQPQLIGRWHVGQWTADGKPVPGTIGPYEPAPAFQSGPKDVFVSDPNYITAWVTKFPIKGTTVWHCHMAIHEDGLNSHGAIEMMRPLVIGHKAPKRLPRVGTVKRLNRLISRY</sequence>
<dbReference type="Pfam" id="PF07731">
    <property type="entry name" value="Cu-oxidase_2"/>
    <property type="match status" value="1"/>
</dbReference>
<organism evidence="4 5">
    <name type="scientific">Streptomyces humicola</name>
    <dbReference type="NCBI Taxonomy" id="2953240"/>
    <lineage>
        <taxon>Bacteria</taxon>
        <taxon>Bacillati</taxon>
        <taxon>Actinomycetota</taxon>
        <taxon>Actinomycetes</taxon>
        <taxon>Kitasatosporales</taxon>
        <taxon>Streptomycetaceae</taxon>
        <taxon>Streptomyces</taxon>
    </lineage>
</organism>
<keyword evidence="5" id="KW-1185">Reference proteome</keyword>
<evidence type="ECO:0000259" key="2">
    <source>
        <dbReference type="Pfam" id="PF07731"/>
    </source>
</evidence>
<gene>
    <name evidence="4" type="ORF">NGB36_23340</name>
</gene>
<dbReference type="Proteomes" id="UP001057702">
    <property type="component" value="Unassembled WGS sequence"/>
</dbReference>
<dbReference type="InterPro" id="IPR011707">
    <property type="entry name" value="Cu-oxidase-like_N"/>
</dbReference>
<evidence type="ECO:0000259" key="3">
    <source>
        <dbReference type="Pfam" id="PF07732"/>
    </source>
</evidence>
<feature type="domain" description="Plastocyanin-like" evidence="2">
    <location>
        <begin position="372"/>
        <end position="483"/>
    </location>
</feature>
<protein>
    <submittedName>
        <fullName evidence="4">Multicopper oxidase domain-containing protein</fullName>
    </submittedName>
</protein>
<dbReference type="Pfam" id="PF07732">
    <property type="entry name" value="Cu-oxidase_3"/>
    <property type="match status" value="1"/>
</dbReference>
<evidence type="ECO:0000256" key="1">
    <source>
        <dbReference type="ARBA" id="ARBA00010609"/>
    </source>
</evidence>
<dbReference type="InterPro" id="IPR011706">
    <property type="entry name" value="Cu-oxidase_C"/>
</dbReference>
<accession>A0ABT1Q0J5</accession>
<reference evidence="4" key="1">
    <citation type="submission" date="2022-06" db="EMBL/GenBank/DDBJ databases">
        <title>Draft genome sequence of Streptomyces sp. RB6PN25 isolated from peat swamp forest in Thailand.</title>
        <authorList>
            <person name="Duangmal K."/>
            <person name="Klaysubun C."/>
        </authorList>
    </citation>
    <scope>NUCLEOTIDE SEQUENCE</scope>
    <source>
        <strain evidence="4">RB6PN25</strain>
    </source>
</reference>
<dbReference type="EMBL" id="JANFNG010000022">
    <property type="protein sequence ID" value="MCQ4083460.1"/>
    <property type="molecule type" value="Genomic_DNA"/>
</dbReference>
<dbReference type="Gene3D" id="2.60.40.420">
    <property type="entry name" value="Cupredoxins - blue copper proteins"/>
    <property type="match status" value="3"/>
</dbReference>
<name>A0ABT1Q0J5_9ACTN</name>
<evidence type="ECO:0000313" key="4">
    <source>
        <dbReference type="EMBL" id="MCQ4083460.1"/>
    </source>
</evidence>
<dbReference type="InterPro" id="IPR045087">
    <property type="entry name" value="Cu-oxidase_fam"/>
</dbReference>